<evidence type="ECO:0000313" key="5">
    <source>
        <dbReference type="Proteomes" id="UP000483035"/>
    </source>
</evidence>
<dbReference type="Proteomes" id="UP000483035">
    <property type="component" value="Unassembled WGS sequence"/>
</dbReference>
<dbReference type="PIRSF" id="PIRSF018266">
    <property type="entry name" value="FecR"/>
    <property type="match status" value="1"/>
</dbReference>
<organism evidence="4 5">
    <name type="scientific">Rhizobium lusitanum</name>
    <dbReference type="NCBI Taxonomy" id="293958"/>
    <lineage>
        <taxon>Bacteria</taxon>
        <taxon>Pseudomonadati</taxon>
        <taxon>Pseudomonadota</taxon>
        <taxon>Alphaproteobacteria</taxon>
        <taxon>Hyphomicrobiales</taxon>
        <taxon>Rhizobiaceae</taxon>
        <taxon>Rhizobium/Agrobacterium group</taxon>
        <taxon>Rhizobium</taxon>
    </lineage>
</organism>
<sequence>MIAAVRVVVKQIQDPDVTDAEEAGKEIEEAAAEWVIRLGAEHVSPDERLRFERWVSADARHRDAFELANRTWGELAGLKQIVGTQATRSMPRPSHTTPACPPKHPYRYRPALALAATLLLAIGLGFFWFGNPFALMSADYATAPGEQKTVTLTDGTVVDLGSNSALTVEFDQHERRVELLSGRAYFTAAPRAGNETRPFVVKSGIGTAQAVGTQFAVDNGDDGVDVTVVEHRVKVTVNGPTDTAHDVLLSPGQAVRYSADGVLGEIEQKDVDQLTSWRRGKLIFNDVPLSKVVAELNRYRRGRIVITRDSLARLHVSGVFDTSDLGNSLARIATELQIRTISVPPFVTILY</sequence>
<feature type="domain" description="FecR protein" evidence="2">
    <location>
        <begin position="139"/>
        <end position="233"/>
    </location>
</feature>
<feature type="domain" description="FecR N-terminal" evidence="3">
    <location>
        <begin position="29"/>
        <end position="70"/>
    </location>
</feature>
<dbReference type="InterPro" id="IPR032623">
    <property type="entry name" value="FecR_N"/>
</dbReference>
<comment type="caution">
    <text evidence="4">The sequence shown here is derived from an EMBL/GenBank/DDBJ whole genome shotgun (WGS) entry which is preliminary data.</text>
</comment>
<evidence type="ECO:0000259" key="2">
    <source>
        <dbReference type="Pfam" id="PF04773"/>
    </source>
</evidence>
<keyword evidence="1" id="KW-1133">Transmembrane helix</keyword>
<evidence type="ECO:0000313" key="4">
    <source>
        <dbReference type="EMBL" id="NEI74525.1"/>
    </source>
</evidence>
<reference evidence="4 5" key="1">
    <citation type="submission" date="2019-12" db="EMBL/GenBank/DDBJ databases">
        <title>Rhizobium genotypes associated with high levels of biological nitrogen fixation by grain legumes in a temperate-maritime cropping system.</title>
        <authorList>
            <person name="Maluk M."/>
            <person name="Francesc Ferrando Molina F."/>
            <person name="Lopez Del Egido L."/>
            <person name="Lafos M."/>
            <person name="Langarica-Fuentes A."/>
            <person name="Gebre Yohannes G."/>
            <person name="Young M.W."/>
            <person name="Martin P."/>
            <person name="Gantlett R."/>
            <person name="Kenicer G."/>
            <person name="Hawes C."/>
            <person name="Begg G.S."/>
            <person name="Quilliam R.S."/>
            <person name="Squire G.R."/>
            <person name="Poole P.S."/>
            <person name="Young P.W."/>
            <person name="Iannetta P.M."/>
            <person name="James E.K."/>
        </authorList>
    </citation>
    <scope>NUCLEOTIDE SEQUENCE [LARGE SCALE GENOMIC DNA]</scope>
    <source>
        <strain evidence="4 5">JHI1118</strain>
    </source>
</reference>
<dbReference type="Gene3D" id="2.60.120.1440">
    <property type="match status" value="1"/>
</dbReference>
<dbReference type="Pfam" id="PF16220">
    <property type="entry name" value="DUF4880"/>
    <property type="match status" value="1"/>
</dbReference>
<dbReference type="AlphaFoldDB" id="A0A6L9UEV3"/>
<accession>A0A6L9UEV3</accession>
<dbReference type="InterPro" id="IPR006860">
    <property type="entry name" value="FecR"/>
</dbReference>
<evidence type="ECO:0000259" key="3">
    <source>
        <dbReference type="Pfam" id="PF16220"/>
    </source>
</evidence>
<dbReference type="EMBL" id="WUEY01000032">
    <property type="protein sequence ID" value="NEI74525.1"/>
    <property type="molecule type" value="Genomic_DNA"/>
</dbReference>
<dbReference type="PANTHER" id="PTHR30273">
    <property type="entry name" value="PERIPLASMIC SIGNAL SENSOR AND SIGMA FACTOR ACTIVATOR FECR-RELATED"/>
    <property type="match status" value="1"/>
</dbReference>
<protein>
    <submittedName>
        <fullName evidence="4">DUF4880 domain-containing protein</fullName>
    </submittedName>
</protein>
<keyword evidence="1" id="KW-0812">Transmembrane</keyword>
<name>A0A6L9UEV3_9HYPH</name>
<keyword evidence="1" id="KW-0472">Membrane</keyword>
<dbReference type="Pfam" id="PF04773">
    <property type="entry name" value="FecR"/>
    <property type="match status" value="1"/>
</dbReference>
<dbReference type="GO" id="GO:0016989">
    <property type="term" value="F:sigma factor antagonist activity"/>
    <property type="evidence" value="ECO:0007669"/>
    <property type="project" value="TreeGrafter"/>
</dbReference>
<evidence type="ECO:0000256" key="1">
    <source>
        <dbReference type="SAM" id="Phobius"/>
    </source>
</evidence>
<dbReference type="InterPro" id="IPR012373">
    <property type="entry name" value="Ferrdict_sens_TM"/>
</dbReference>
<dbReference type="Gene3D" id="3.55.50.30">
    <property type="match status" value="1"/>
</dbReference>
<feature type="transmembrane region" description="Helical" evidence="1">
    <location>
        <begin position="111"/>
        <end position="129"/>
    </location>
</feature>
<proteinExistence type="predicted"/>
<dbReference type="PANTHER" id="PTHR30273:SF2">
    <property type="entry name" value="PROTEIN FECR"/>
    <property type="match status" value="1"/>
</dbReference>
<gene>
    <name evidence="4" type="ORF">GR212_33815</name>
</gene>